<evidence type="ECO:0000313" key="2">
    <source>
        <dbReference type="Proteomes" id="UP000478052"/>
    </source>
</evidence>
<gene>
    <name evidence="1" type="ORF">FWK35_00008874</name>
</gene>
<organism evidence="1 2">
    <name type="scientific">Aphis craccivora</name>
    <name type="common">Cowpea aphid</name>
    <dbReference type="NCBI Taxonomy" id="307492"/>
    <lineage>
        <taxon>Eukaryota</taxon>
        <taxon>Metazoa</taxon>
        <taxon>Ecdysozoa</taxon>
        <taxon>Arthropoda</taxon>
        <taxon>Hexapoda</taxon>
        <taxon>Insecta</taxon>
        <taxon>Pterygota</taxon>
        <taxon>Neoptera</taxon>
        <taxon>Paraneoptera</taxon>
        <taxon>Hemiptera</taxon>
        <taxon>Sternorrhyncha</taxon>
        <taxon>Aphidomorpha</taxon>
        <taxon>Aphidoidea</taxon>
        <taxon>Aphididae</taxon>
        <taxon>Aphidini</taxon>
        <taxon>Aphis</taxon>
        <taxon>Aphis</taxon>
    </lineage>
</organism>
<sequence>MFNGLHLRKGTMSHKSLGTARLDILDSERSDECIDFTMLCCVFFFFLCLCTQERVEIMLQFKTLGVVSDSKMNLVGAFGRSFFEFPNSFQKRREKPKIQKSKIKEKWEFLCKTMLIKKFWMPKIQIFTKSVENAKICKIKNTTLGFPKVFLQCNDSDLSSNDIKYFISRRYLKILPFILIAKKSSIPIILILVFTAEDKFNVLSSIGLLANLRVGKINDKTVHKLYSWEKQLFCDIVGKANFNFISEKYLKTFRPLFE</sequence>
<reference evidence="1 2" key="1">
    <citation type="submission" date="2019-08" db="EMBL/GenBank/DDBJ databases">
        <title>Whole genome of Aphis craccivora.</title>
        <authorList>
            <person name="Voronova N.V."/>
            <person name="Shulinski R.S."/>
            <person name="Bandarenka Y.V."/>
            <person name="Zhorov D.G."/>
            <person name="Warner D."/>
        </authorList>
    </citation>
    <scope>NUCLEOTIDE SEQUENCE [LARGE SCALE GENOMIC DNA]</scope>
    <source>
        <strain evidence="1">180601</strain>
        <tissue evidence="1">Whole Body</tissue>
    </source>
</reference>
<keyword evidence="2" id="KW-1185">Reference proteome</keyword>
<dbReference type="AlphaFoldDB" id="A0A6G0YBM7"/>
<dbReference type="EMBL" id="VUJU01004940">
    <property type="protein sequence ID" value="KAF0752767.1"/>
    <property type="molecule type" value="Genomic_DNA"/>
</dbReference>
<proteinExistence type="predicted"/>
<evidence type="ECO:0000313" key="1">
    <source>
        <dbReference type="EMBL" id="KAF0752767.1"/>
    </source>
</evidence>
<comment type="caution">
    <text evidence="1">The sequence shown here is derived from an EMBL/GenBank/DDBJ whole genome shotgun (WGS) entry which is preliminary data.</text>
</comment>
<dbReference type="Proteomes" id="UP000478052">
    <property type="component" value="Unassembled WGS sequence"/>
</dbReference>
<protein>
    <submittedName>
        <fullName evidence="1">Uncharacterized protein</fullName>
    </submittedName>
</protein>
<accession>A0A6G0YBM7</accession>
<name>A0A6G0YBM7_APHCR</name>